<keyword evidence="2" id="KW-1133">Transmembrane helix</keyword>
<proteinExistence type="predicted"/>
<keyword evidence="2" id="KW-0472">Membrane</keyword>
<evidence type="ECO:0000313" key="3">
    <source>
        <dbReference type="EMBL" id="KEO91637.1"/>
    </source>
</evidence>
<reference evidence="3 4" key="1">
    <citation type="submission" date="2014-04" db="EMBL/GenBank/DDBJ databases">
        <title>A comprehensive comparison of genomes of Erythrobacter spp. strains.</title>
        <authorList>
            <person name="Zheng Q."/>
        </authorList>
    </citation>
    <scope>NUCLEOTIDE SEQUENCE [LARGE SCALE GENOMIC DNA]</scope>
    <source>
        <strain evidence="3 4">DSM 6997</strain>
    </source>
</reference>
<evidence type="ECO:0000256" key="2">
    <source>
        <dbReference type="SAM" id="Phobius"/>
    </source>
</evidence>
<name>A0A074N176_ERYLO</name>
<evidence type="ECO:0000256" key="1">
    <source>
        <dbReference type="SAM" id="MobiDB-lite"/>
    </source>
</evidence>
<protein>
    <submittedName>
        <fullName evidence="3">Uncharacterized protein</fullName>
    </submittedName>
</protein>
<keyword evidence="4" id="KW-1185">Reference proteome</keyword>
<organism evidence="3 4">
    <name type="scientific">Erythrobacter longus</name>
    <dbReference type="NCBI Taxonomy" id="1044"/>
    <lineage>
        <taxon>Bacteria</taxon>
        <taxon>Pseudomonadati</taxon>
        <taxon>Pseudomonadota</taxon>
        <taxon>Alphaproteobacteria</taxon>
        <taxon>Sphingomonadales</taxon>
        <taxon>Erythrobacteraceae</taxon>
        <taxon>Erythrobacter/Porphyrobacter group</taxon>
        <taxon>Erythrobacter</taxon>
    </lineage>
</organism>
<feature type="transmembrane region" description="Helical" evidence="2">
    <location>
        <begin position="6"/>
        <end position="38"/>
    </location>
</feature>
<feature type="transmembrane region" description="Helical" evidence="2">
    <location>
        <begin position="45"/>
        <end position="68"/>
    </location>
</feature>
<sequence>MEILGGLLVGLGVMALLAGIGIAALVALAAMGVLYFLTEMDFKKVFLISSGIGLLAPIFLGLAISGAIADGSLERELRAEMGTELGDIIQIPEGSGDGLGGGWRESLDELQELSRQNENGELSDEETERRAREIISNVEGLQITFDGDGVVIGPGNRNDDSGVPLELPEGVEAQDRN</sequence>
<comment type="caution">
    <text evidence="3">The sequence shown here is derived from an EMBL/GenBank/DDBJ whole genome shotgun (WGS) entry which is preliminary data.</text>
</comment>
<evidence type="ECO:0000313" key="4">
    <source>
        <dbReference type="Proteomes" id="UP000027647"/>
    </source>
</evidence>
<keyword evidence="2" id="KW-0812">Transmembrane</keyword>
<dbReference type="EMBL" id="JMIW01000001">
    <property type="protein sequence ID" value="KEO91637.1"/>
    <property type="molecule type" value="Genomic_DNA"/>
</dbReference>
<dbReference type="AlphaFoldDB" id="A0A074N176"/>
<dbReference type="Proteomes" id="UP000027647">
    <property type="component" value="Unassembled WGS sequence"/>
</dbReference>
<feature type="region of interest" description="Disordered" evidence="1">
    <location>
        <begin position="149"/>
        <end position="177"/>
    </location>
</feature>
<gene>
    <name evidence="3" type="ORF">EH31_02910</name>
</gene>
<dbReference type="OrthoDB" id="9862654at2"/>
<dbReference type="RefSeq" id="WP_034957952.1">
    <property type="nucleotide sequence ID" value="NZ_JMIW01000001.1"/>
</dbReference>
<accession>A0A074N176</accession>
<dbReference type="STRING" id="1044.EH31_02910"/>